<reference evidence="3" key="1">
    <citation type="submission" date="2021-06" db="EMBL/GenBank/DDBJ databases">
        <authorList>
            <person name="Kallberg Y."/>
            <person name="Tangrot J."/>
            <person name="Rosling A."/>
        </authorList>
    </citation>
    <scope>NUCLEOTIDE SEQUENCE</scope>
    <source>
        <strain evidence="3">CL551</strain>
    </source>
</reference>
<keyword evidence="2" id="KW-0732">Signal</keyword>
<dbReference type="EMBL" id="CAJVPV010049189">
    <property type="protein sequence ID" value="CAG8775673.1"/>
    <property type="molecule type" value="Genomic_DNA"/>
</dbReference>
<feature type="non-terminal residue" evidence="3">
    <location>
        <position position="140"/>
    </location>
</feature>
<evidence type="ECO:0000313" key="4">
    <source>
        <dbReference type="Proteomes" id="UP000789342"/>
    </source>
</evidence>
<dbReference type="OrthoDB" id="2507140at2759"/>
<dbReference type="Proteomes" id="UP000789342">
    <property type="component" value="Unassembled WGS sequence"/>
</dbReference>
<sequence length="140" mass="14789">KMKTSNNSVYLCVLFLTFILALLPIVKAACSNSAVFSDCMDRASSSLSTCSYLDYICTCDAYGDISRCYLQCTDDPTYAVSASVFNPQVSSICSLAESVKSTKYTKPTQIPTSSITPAATAPTTPTPTPTGTASISTTSK</sequence>
<comment type="caution">
    <text evidence="3">The sequence shown here is derived from an EMBL/GenBank/DDBJ whole genome shotgun (WGS) entry which is preliminary data.</text>
</comment>
<keyword evidence="4" id="KW-1185">Reference proteome</keyword>
<feature type="compositionally biased region" description="Low complexity" evidence="1">
    <location>
        <begin position="110"/>
        <end position="140"/>
    </location>
</feature>
<evidence type="ECO:0000256" key="1">
    <source>
        <dbReference type="SAM" id="MobiDB-lite"/>
    </source>
</evidence>
<evidence type="ECO:0000256" key="2">
    <source>
        <dbReference type="SAM" id="SignalP"/>
    </source>
</evidence>
<feature type="region of interest" description="Disordered" evidence="1">
    <location>
        <begin position="103"/>
        <end position="140"/>
    </location>
</feature>
<protein>
    <submittedName>
        <fullName evidence="3">13437_t:CDS:1</fullName>
    </submittedName>
</protein>
<feature type="signal peptide" evidence="2">
    <location>
        <begin position="1"/>
        <end position="28"/>
    </location>
</feature>
<gene>
    <name evidence="3" type="ORF">AMORRO_LOCUS16891</name>
</gene>
<accession>A0A9N9JDN9</accession>
<feature type="non-terminal residue" evidence="3">
    <location>
        <position position="1"/>
    </location>
</feature>
<feature type="chain" id="PRO_5040242408" evidence="2">
    <location>
        <begin position="29"/>
        <end position="140"/>
    </location>
</feature>
<organism evidence="3 4">
    <name type="scientific">Acaulospora morrowiae</name>
    <dbReference type="NCBI Taxonomy" id="94023"/>
    <lineage>
        <taxon>Eukaryota</taxon>
        <taxon>Fungi</taxon>
        <taxon>Fungi incertae sedis</taxon>
        <taxon>Mucoromycota</taxon>
        <taxon>Glomeromycotina</taxon>
        <taxon>Glomeromycetes</taxon>
        <taxon>Diversisporales</taxon>
        <taxon>Acaulosporaceae</taxon>
        <taxon>Acaulospora</taxon>
    </lineage>
</organism>
<evidence type="ECO:0000313" key="3">
    <source>
        <dbReference type="EMBL" id="CAG8775673.1"/>
    </source>
</evidence>
<name>A0A9N9JDN9_9GLOM</name>
<proteinExistence type="predicted"/>
<dbReference type="AlphaFoldDB" id="A0A9N9JDN9"/>